<evidence type="ECO:0000256" key="7">
    <source>
        <dbReference type="ARBA" id="ARBA00023277"/>
    </source>
</evidence>
<protein>
    <recommendedName>
        <fullName evidence="11">lytic cellulose monooxygenase (C4-dehydrogenating)</fullName>
        <ecNumber evidence="11">1.14.99.56</ecNumber>
    </recommendedName>
</protein>
<keyword evidence="3" id="KW-0964">Secreted</keyword>
<dbReference type="Pfam" id="PF03443">
    <property type="entry name" value="AA9"/>
    <property type="match status" value="1"/>
</dbReference>
<evidence type="ECO:0000256" key="1">
    <source>
        <dbReference type="ARBA" id="ARBA00001973"/>
    </source>
</evidence>
<evidence type="ECO:0000256" key="4">
    <source>
        <dbReference type="ARBA" id="ARBA00022729"/>
    </source>
</evidence>
<evidence type="ECO:0000256" key="6">
    <source>
        <dbReference type="ARBA" id="ARBA00023157"/>
    </source>
</evidence>
<comment type="subcellular location">
    <subcellularLocation>
        <location evidence="2">Secreted</location>
    </subcellularLocation>
</comment>
<keyword evidence="4 13" id="KW-0732">Signal</keyword>
<name>A0A8I2ZVS5_VERLO</name>
<evidence type="ECO:0000256" key="2">
    <source>
        <dbReference type="ARBA" id="ARBA00004613"/>
    </source>
</evidence>
<keyword evidence="5" id="KW-0136">Cellulose degradation</keyword>
<evidence type="ECO:0000256" key="8">
    <source>
        <dbReference type="ARBA" id="ARBA00023326"/>
    </source>
</evidence>
<organism evidence="15 16">
    <name type="scientific">Verticillium longisporum</name>
    <name type="common">Verticillium dahliae var. longisporum</name>
    <dbReference type="NCBI Taxonomy" id="100787"/>
    <lineage>
        <taxon>Eukaryota</taxon>
        <taxon>Fungi</taxon>
        <taxon>Dikarya</taxon>
        <taxon>Ascomycota</taxon>
        <taxon>Pezizomycotina</taxon>
        <taxon>Sordariomycetes</taxon>
        <taxon>Hypocreomycetidae</taxon>
        <taxon>Glomerellales</taxon>
        <taxon>Plectosphaerellaceae</taxon>
        <taxon>Verticillium</taxon>
    </lineage>
</organism>
<evidence type="ECO:0000256" key="10">
    <source>
        <dbReference type="ARBA" id="ARBA00045077"/>
    </source>
</evidence>
<feature type="region of interest" description="Disordered" evidence="12">
    <location>
        <begin position="238"/>
        <end position="300"/>
    </location>
</feature>
<reference evidence="15" key="1">
    <citation type="journal article" date="2021" name="Mol. Plant Pathol.">
        <title>A 20-kb lineage-specific genomic region tames virulence in pathogenic amphidiploid Verticillium longisporum.</title>
        <authorList>
            <person name="Harting R."/>
            <person name="Starke J."/>
            <person name="Kusch H."/>
            <person name="Poggeler S."/>
            <person name="Maurus I."/>
            <person name="Schluter R."/>
            <person name="Landesfeind M."/>
            <person name="Bulla I."/>
            <person name="Nowrousian M."/>
            <person name="de Jonge R."/>
            <person name="Stahlhut G."/>
            <person name="Hoff K.J."/>
            <person name="Asshauer K.P."/>
            <person name="Thurmer A."/>
            <person name="Stanke M."/>
            <person name="Daniel R."/>
            <person name="Morgenstern B."/>
            <person name="Thomma B.P.H.J."/>
            <person name="Kronstad J.W."/>
            <person name="Braus-Stromeyer S.A."/>
            <person name="Braus G.H."/>
        </authorList>
    </citation>
    <scope>NUCLEOTIDE SEQUENCE</scope>
    <source>
        <strain evidence="15">Vl32</strain>
    </source>
</reference>
<sequence>MKLLTLLALAATVTSHAIFQKVSVNGVDQGQLKGVRAPSSNNPVQNVNDADFACNKNIQHKDNNILTVPAGARVGAWWGHVIGGPQGSNDPDHPIAASHKGPIMVYLAKVANAASASSTGLQWFKVAENGLSGGKWAVDTMISNAGWYYFDLPTCVAPGDYLMRVELLALHGASVRGEAQFYFECAQIRVTGSGTNTGSNFVSFPGAYSATDPGVLISIYGNTGQPDNGGRTYAIPGPRPITCSGSPPPSSPPPRHLPPRRLPLRPRLPARLLLRPAAAARPSSGDSAAVSSEYYSQCLP</sequence>
<feature type="compositionally biased region" description="Pro residues" evidence="12">
    <location>
        <begin position="246"/>
        <end position="256"/>
    </location>
</feature>
<feature type="chain" id="PRO_5034048500" description="lytic cellulose monooxygenase (C4-dehydrogenating)" evidence="13">
    <location>
        <begin position="16"/>
        <end position="300"/>
    </location>
</feature>
<feature type="signal peptide" evidence="13">
    <location>
        <begin position="1"/>
        <end position="15"/>
    </location>
</feature>
<feature type="compositionally biased region" description="Polar residues" evidence="12">
    <location>
        <begin position="285"/>
        <end position="300"/>
    </location>
</feature>
<evidence type="ECO:0000259" key="14">
    <source>
        <dbReference type="Pfam" id="PF03443"/>
    </source>
</evidence>
<dbReference type="GO" id="GO:0030245">
    <property type="term" value="P:cellulose catabolic process"/>
    <property type="evidence" value="ECO:0007669"/>
    <property type="project" value="UniProtKB-KW"/>
</dbReference>
<gene>
    <name evidence="15" type="ORF">HYQ45_003773</name>
</gene>
<evidence type="ECO:0000313" key="15">
    <source>
        <dbReference type="EMBL" id="KAG7139192.1"/>
    </source>
</evidence>
<evidence type="ECO:0000256" key="13">
    <source>
        <dbReference type="SAM" id="SignalP"/>
    </source>
</evidence>
<evidence type="ECO:0000313" key="16">
    <source>
        <dbReference type="Proteomes" id="UP000689129"/>
    </source>
</evidence>
<keyword evidence="7" id="KW-0119">Carbohydrate metabolism</keyword>
<dbReference type="Proteomes" id="UP000689129">
    <property type="component" value="Unassembled WGS sequence"/>
</dbReference>
<evidence type="ECO:0000256" key="11">
    <source>
        <dbReference type="ARBA" id="ARBA00047174"/>
    </source>
</evidence>
<keyword evidence="8" id="KW-0624">Polysaccharide degradation</keyword>
<dbReference type="PANTHER" id="PTHR33353:SF13">
    <property type="entry name" value="ENDOGLUCANASE II"/>
    <property type="match status" value="1"/>
</dbReference>
<proteinExistence type="inferred from homology"/>
<keyword evidence="6" id="KW-1015">Disulfide bond</keyword>
<dbReference type="PANTHER" id="PTHR33353">
    <property type="entry name" value="PUTATIVE (AFU_ORTHOLOGUE AFUA_1G12560)-RELATED"/>
    <property type="match status" value="1"/>
</dbReference>
<feature type="compositionally biased region" description="Low complexity" evidence="12">
    <location>
        <begin position="265"/>
        <end position="284"/>
    </location>
</feature>
<dbReference type="OrthoDB" id="2525337at2759"/>
<dbReference type="EC" id="1.14.99.56" evidence="11"/>
<evidence type="ECO:0000256" key="5">
    <source>
        <dbReference type="ARBA" id="ARBA00023001"/>
    </source>
</evidence>
<evidence type="ECO:0000256" key="12">
    <source>
        <dbReference type="SAM" id="MobiDB-lite"/>
    </source>
</evidence>
<dbReference type="InterPro" id="IPR049892">
    <property type="entry name" value="AA9"/>
</dbReference>
<comment type="catalytic activity">
    <reaction evidence="10">
        <text>[(1-&gt;4)-beta-D-glucosyl]n+m + reduced acceptor + O2 = 4-dehydro-beta-D-glucosyl-[(1-&gt;4)-beta-D-glucosyl]n-1 + [(1-&gt;4)-beta-D-glucosyl]m + acceptor + H2O.</text>
        <dbReference type="EC" id="1.14.99.56"/>
    </reaction>
</comment>
<dbReference type="EMBL" id="JAEMWZ010000062">
    <property type="protein sequence ID" value="KAG7139192.1"/>
    <property type="molecule type" value="Genomic_DNA"/>
</dbReference>
<comment type="caution">
    <text evidence="15">The sequence shown here is derived from an EMBL/GenBank/DDBJ whole genome shotgun (WGS) entry which is preliminary data.</text>
</comment>
<evidence type="ECO:0000256" key="9">
    <source>
        <dbReference type="ARBA" id="ARBA00044502"/>
    </source>
</evidence>
<dbReference type="InterPro" id="IPR005103">
    <property type="entry name" value="AA9_LPMO"/>
</dbReference>
<evidence type="ECO:0000256" key="3">
    <source>
        <dbReference type="ARBA" id="ARBA00022525"/>
    </source>
</evidence>
<dbReference type="CDD" id="cd21175">
    <property type="entry name" value="LPMO_AA9"/>
    <property type="match status" value="1"/>
</dbReference>
<dbReference type="GO" id="GO:0005576">
    <property type="term" value="C:extracellular region"/>
    <property type="evidence" value="ECO:0007669"/>
    <property type="project" value="UniProtKB-SubCell"/>
</dbReference>
<comment type="similarity">
    <text evidence="9">Belongs to the polysaccharide monooxygenase AA9 family.</text>
</comment>
<accession>A0A8I2ZVS5</accession>
<dbReference type="AlphaFoldDB" id="A0A8I2ZVS5"/>
<comment type="cofactor">
    <cofactor evidence="1">
        <name>Cu(2+)</name>
        <dbReference type="ChEBI" id="CHEBI:29036"/>
    </cofactor>
</comment>
<feature type="domain" description="Auxiliary Activity family 9 catalytic" evidence="14">
    <location>
        <begin position="16"/>
        <end position="222"/>
    </location>
</feature>